<feature type="transmembrane region" description="Helical" evidence="1">
    <location>
        <begin position="87"/>
        <end position="106"/>
    </location>
</feature>
<dbReference type="GO" id="GO:0015179">
    <property type="term" value="F:L-amino acid transmembrane transporter activity"/>
    <property type="evidence" value="ECO:0007669"/>
    <property type="project" value="TreeGrafter"/>
</dbReference>
<feature type="non-terminal residue" evidence="2">
    <location>
        <position position="1"/>
    </location>
</feature>
<dbReference type="InterPro" id="IPR050598">
    <property type="entry name" value="AminoAcid_Transporter"/>
</dbReference>
<dbReference type="AlphaFoldDB" id="A0A7K7SD76"/>
<sequence length="141" mass="15738">CLATLIIMLVGDTYTLINYVSFINYLCYGVTIIGLIVLRWKKPKIFRPIKVTLLELSLLVAMGGVGMPPRPCPRVPLVLYSEPVVCGVGLIIILTGVPVFFLGVYWRNKPKCVNRLIESLTCWGQKLCFVVYPQCGSAEEE</sequence>
<dbReference type="Proteomes" id="UP000549091">
    <property type="component" value="Unassembled WGS sequence"/>
</dbReference>
<proteinExistence type="predicted"/>
<organism evidence="2 3">
    <name type="scientific">Nesospiza acunhae</name>
    <dbReference type="NCBI Taxonomy" id="381881"/>
    <lineage>
        <taxon>Eukaryota</taxon>
        <taxon>Metazoa</taxon>
        <taxon>Chordata</taxon>
        <taxon>Craniata</taxon>
        <taxon>Vertebrata</taxon>
        <taxon>Euteleostomi</taxon>
        <taxon>Archelosauria</taxon>
        <taxon>Archosauria</taxon>
        <taxon>Dinosauria</taxon>
        <taxon>Saurischia</taxon>
        <taxon>Theropoda</taxon>
        <taxon>Coelurosauria</taxon>
        <taxon>Aves</taxon>
        <taxon>Neognathae</taxon>
        <taxon>Neoaves</taxon>
        <taxon>Telluraves</taxon>
        <taxon>Australaves</taxon>
        <taxon>Passeriformes</taxon>
        <taxon>Thraupidae</taxon>
        <taxon>Nesospiza</taxon>
    </lineage>
</organism>
<reference evidence="2 3" key="1">
    <citation type="submission" date="2019-09" db="EMBL/GenBank/DDBJ databases">
        <title>Bird 10,000 Genomes (B10K) Project - Family phase.</title>
        <authorList>
            <person name="Zhang G."/>
        </authorList>
    </citation>
    <scope>NUCLEOTIDE SEQUENCE [LARGE SCALE GENOMIC DNA]</scope>
    <source>
        <strain evidence="2">OUT-0053</strain>
        <tissue evidence="2">Muscle</tissue>
    </source>
</reference>
<name>A0A7K7SD76_9PASS</name>
<protein>
    <submittedName>
        <fullName evidence="2">AAA1 protein</fullName>
    </submittedName>
</protein>
<comment type="caution">
    <text evidence="2">The sequence shown here is derived from an EMBL/GenBank/DDBJ whole genome shotgun (WGS) entry which is preliminary data.</text>
</comment>
<keyword evidence="3" id="KW-1185">Reference proteome</keyword>
<dbReference type="GO" id="GO:0042942">
    <property type="term" value="P:D-serine transmembrane transport"/>
    <property type="evidence" value="ECO:0007669"/>
    <property type="project" value="TreeGrafter"/>
</dbReference>
<keyword evidence="1" id="KW-0812">Transmembrane</keyword>
<feature type="non-terminal residue" evidence="2">
    <location>
        <position position="141"/>
    </location>
</feature>
<evidence type="ECO:0000256" key="1">
    <source>
        <dbReference type="SAM" id="Phobius"/>
    </source>
</evidence>
<gene>
    <name evidence="2" type="primary">Slc7a10</name>
    <name evidence="2" type="ORF">NESACU_R02921</name>
</gene>
<keyword evidence="1" id="KW-0472">Membrane</keyword>
<dbReference type="PANTHER" id="PTHR11785">
    <property type="entry name" value="AMINO ACID TRANSPORTER"/>
    <property type="match status" value="1"/>
</dbReference>
<dbReference type="PANTHER" id="PTHR11785:SF73">
    <property type="entry name" value="ASC-TYPE AMINO ACID TRANSPORTER 1"/>
    <property type="match status" value="1"/>
</dbReference>
<accession>A0A7K7SD76</accession>
<keyword evidence="1" id="KW-1133">Transmembrane helix</keyword>
<dbReference type="EMBL" id="VZSU01003119">
    <property type="protein sequence ID" value="NXA01401.1"/>
    <property type="molecule type" value="Genomic_DNA"/>
</dbReference>
<evidence type="ECO:0000313" key="3">
    <source>
        <dbReference type="Proteomes" id="UP000549091"/>
    </source>
</evidence>
<feature type="transmembrane region" description="Helical" evidence="1">
    <location>
        <begin position="49"/>
        <end position="67"/>
    </location>
</feature>
<dbReference type="GO" id="GO:0015175">
    <property type="term" value="F:neutral L-amino acid transmembrane transporter activity"/>
    <property type="evidence" value="ECO:0007669"/>
    <property type="project" value="TreeGrafter"/>
</dbReference>
<evidence type="ECO:0000313" key="2">
    <source>
        <dbReference type="EMBL" id="NXA01401.1"/>
    </source>
</evidence>
<feature type="transmembrane region" description="Helical" evidence="1">
    <location>
        <begin position="16"/>
        <end position="37"/>
    </location>
</feature>
<dbReference type="Gene3D" id="1.20.1740.10">
    <property type="entry name" value="Amino acid/polyamine transporter I"/>
    <property type="match status" value="1"/>
</dbReference>
<dbReference type="GO" id="GO:0042941">
    <property type="term" value="P:D-alanine transmembrane transport"/>
    <property type="evidence" value="ECO:0007669"/>
    <property type="project" value="TreeGrafter"/>
</dbReference>